<reference evidence="1 2" key="1">
    <citation type="submission" date="2020-08" db="EMBL/GenBank/DDBJ databases">
        <title>Genomic Encyclopedia of Type Strains, Phase IV (KMG-IV): sequencing the most valuable type-strain genomes for metagenomic binning, comparative biology and taxonomic classification.</title>
        <authorList>
            <person name="Goeker M."/>
        </authorList>
    </citation>
    <scope>NUCLEOTIDE SEQUENCE [LARGE SCALE GENOMIC DNA]</scope>
    <source>
        <strain evidence="1 2">DSM 23562</strain>
    </source>
</reference>
<evidence type="ECO:0000313" key="2">
    <source>
        <dbReference type="Proteomes" id="UP000520814"/>
    </source>
</evidence>
<dbReference type="Proteomes" id="UP000520814">
    <property type="component" value="Unassembled WGS sequence"/>
</dbReference>
<proteinExistence type="predicted"/>
<dbReference type="EMBL" id="JACHGW010000006">
    <property type="protein sequence ID" value="MBB6053325.1"/>
    <property type="molecule type" value="Genomic_DNA"/>
</dbReference>
<evidence type="ECO:0000313" key="1">
    <source>
        <dbReference type="EMBL" id="MBB6053325.1"/>
    </source>
</evidence>
<accession>A0A7W9W9K8</accession>
<protein>
    <submittedName>
        <fullName evidence="1">Uncharacterized protein</fullName>
    </submittedName>
</protein>
<sequence>MRKLITSKFRGFLTSPDLRTEPGKSRLNLLLCALAVSSLSLLSTACHTEPTVMVAMQKDGAMLRSTGADAVRQARSAALTTVGYMAQIGGW</sequence>
<comment type="caution">
    <text evidence="1">The sequence shown here is derived from an EMBL/GenBank/DDBJ whole genome shotgun (WGS) entry which is preliminary data.</text>
</comment>
<organism evidence="1 2">
    <name type="scientific">Armatimonas rosea</name>
    <dbReference type="NCBI Taxonomy" id="685828"/>
    <lineage>
        <taxon>Bacteria</taxon>
        <taxon>Bacillati</taxon>
        <taxon>Armatimonadota</taxon>
        <taxon>Armatimonadia</taxon>
        <taxon>Armatimonadales</taxon>
        <taxon>Armatimonadaceae</taxon>
        <taxon>Armatimonas</taxon>
    </lineage>
</organism>
<name>A0A7W9W9K8_ARMRO</name>
<dbReference type="RefSeq" id="WP_184203420.1">
    <property type="nucleotide sequence ID" value="NZ_JACHGW010000006.1"/>
</dbReference>
<keyword evidence="2" id="KW-1185">Reference proteome</keyword>
<gene>
    <name evidence="1" type="ORF">HNQ39_005159</name>
</gene>
<dbReference type="AlphaFoldDB" id="A0A7W9W9K8"/>